<feature type="signal peptide" evidence="2">
    <location>
        <begin position="1"/>
        <end position="23"/>
    </location>
</feature>
<comment type="caution">
    <text evidence="3">The sequence shown here is derived from an EMBL/GenBank/DDBJ whole genome shotgun (WGS) entry which is preliminary data.</text>
</comment>
<dbReference type="EMBL" id="PIPN01000004">
    <property type="protein sequence ID" value="RUO29364.1"/>
    <property type="molecule type" value="Genomic_DNA"/>
</dbReference>
<evidence type="ECO:0000256" key="2">
    <source>
        <dbReference type="SAM" id="SignalP"/>
    </source>
</evidence>
<evidence type="ECO:0000313" key="3">
    <source>
        <dbReference type="EMBL" id="RUO29364.1"/>
    </source>
</evidence>
<proteinExistence type="predicted"/>
<dbReference type="RefSeq" id="WP_126789630.1">
    <property type="nucleotide sequence ID" value="NZ_PIPN01000004.1"/>
</dbReference>
<name>A0ABY0BY67_9GAMM</name>
<sequence length="87" mass="9604">MVDTKITLLFAASALVLAGCAGGADRASEQQVVNEEGEVVEICRIEKPTGSHIGRRVCRTPEEMEANREAAEGELDRQRRGDNYQNW</sequence>
<keyword evidence="2" id="KW-0732">Signal</keyword>
<dbReference type="PROSITE" id="PS51257">
    <property type="entry name" value="PROKAR_LIPOPROTEIN"/>
    <property type="match status" value="1"/>
</dbReference>
<feature type="region of interest" description="Disordered" evidence="1">
    <location>
        <begin position="63"/>
        <end position="87"/>
    </location>
</feature>
<evidence type="ECO:0000313" key="4">
    <source>
        <dbReference type="Proteomes" id="UP000287410"/>
    </source>
</evidence>
<evidence type="ECO:0008006" key="5">
    <source>
        <dbReference type="Google" id="ProtNLM"/>
    </source>
</evidence>
<feature type="chain" id="PRO_5046170601" description="Lipoprotein" evidence="2">
    <location>
        <begin position="24"/>
        <end position="87"/>
    </location>
</feature>
<keyword evidence="4" id="KW-1185">Reference proteome</keyword>
<evidence type="ECO:0000256" key="1">
    <source>
        <dbReference type="SAM" id="MobiDB-lite"/>
    </source>
</evidence>
<organism evidence="3 4">
    <name type="scientific">Aliidiomarina sedimenti</name>
    <dbReference type="NCBI Taxonomy" id="1933879"/>
    <lineage>
        <taxon>Bacteria</taxon>
        <taxon>Pseudomonadati</taxon>
        <taxon>Pseudomonadota</taxon>
        <taxon>Gammaproteobacteria</taxon>
        <taxon>Alteromonadales</taxon>
        <taxon>Idiomarinaceae</taxon>
        <taxon>Aliidiomarina</taxon>
    </lineage>
</organism>
<protein>
    <recommendedName>
        <fullName evidence="5">Lipoprotein</fullName>
    </recommendedName>
</protein>
<reference evidence="3 4" key="1">
    <citation type="journal article" date="2018" name="Front. Microbiol.">
        <title>Genome-Based Analysis Reveals the Taxonomy and Diversity of the Family Idiomarinaceae.</title>
        <authorList>
            <person name="Liu Y."/>
            <person name="Lai Q."/>
            <person name="Shao Z."/>
        </authorList>
    </citation>
    <scope>NUCLEOTIDE SEQUENCE [LARGE SCALE GENOMIC DNA]</scope>
    <source>
        <strain evidence="3 4">GBSy1</strain>
    </source>
</reference>
<gene>
    <name evidence="3" type="ORF">CWE12_10315</name>
</gene>
<dbReference type="Proteomes" id="UP000287410">
    <property type="component" value="Unassembled WGS sequence"/>
</dbReference>
<accession>A0ABY0BY67</accession>